<dbReference type="InterPro" id="IPR020568">
    <property type="entry name" value="Ribosomal_Su5_D2-typ_SF"/>
</dbReference>
<evidence type="ECO:0000256" key="8">
    <source>
        <dbReference type="RuleBase" id="RU003823"/>
    </source>
</evidence>
<evidence type="ECO:0000313" key="11">
    <source>
        <dbReference type="Proteomes" id="UP000228996"/>
    </source>
</evidence>
<organism evidence="10 11">
    <name type="scientific">Candidatus Shapirobacteria bacterium CG08_land_8_20_14_0_20_39_18</name>
    <dbReference type="NCBI Taxonomy" id="1974883"/>
    <lineage>
        <taxon>Bacteria</taxon>
        <taxon>Candidatus Shapironibacteriota</taxon>
    </lineage>
</organism>
<dbReference type="Pfam" id="PF03719">
    <property type="entry name" value="Ribosomal_S5_C"/>
    <property type="match status" value="1"/>
</dbReference>
<comment type="subunit">
    <text evidence="7">Part of the 30S ribosomal subunit. Contacts proteins S4 and S8.</text>
</comment>
<dbReference type="PANTHER" id="PTHR48277:SF1">
    <property type="entry name" value="MITOCHONDRIAL RIBOSOMAL PROTEIN S5"/>
    <property type="match status" value="1"/>
</dbReference>
<protein>
    <recommendedName>
        <fullName evidence="6 7">Small ribosomal subunit protein uS5</fullName>
    </recommendedName>
</protein>
<dbReference type="PROSITE" id="PS50881">
    <property type="entry name" value="S5_DSRBD"/>
    <property type="match status" value="1"/>
</dbReference>
<comment type="function">
    <text evidence="7">With S4 and S12 plays an important role in translational accuracy.</text>
</comment>
<keyword evidence="2 7" id="KW-0699">rRNA-binding</keyword>
<dbReference type="HAMAP" id="MF_01307_B">
    <property type="entry name" value="Ribosomal_uS5_B"/>
    <property type="match status" value="1"/>
</dbReference>
<dbReference type="InterPro" id="IPR005712">
    <property type="entry name" value="Ribosomal_uS5_bac-type"/>
</dbReference>
<dbReference type="GO" id="GO:0019843">
    <property type="term" value="F:rRNA binding"/>
    <property type="evidence" value="ECO:0007669"/>
    <property type="project" value="UniProtKB-UniRule"/>
</dbReference>
<dbReference type="Pfam" id="PF00333">
    <property type="entry name" value="Ribosomal_S5"/>
    <property type="match status" value="1"/>
</dbReference>
<dbReference type="EMBL" id="PEYO01000002">
    <property type="protein sequence ID" value="PIU04005.1"/>
    <property type="molecule type" value="Genomic_DNA"/>
</dbReference>
<evidence type="ECO:0000256" key="2">
    <source>
        <dbReference type="ARBA" id="ARBA00022730"/>
    </source>
</evidence>
<name>A0A2M6XEB1_9BACT</name>
<dbReference type="Proteomes" id="UP000228996">
    <property type="component" value="Unassembled WGS sequence"/>
</dbReference>
<dbReference type="AlphaFoldDB" id="A0A2M6XEB1"/>
<dbReference type="NCBIfam" id="TIGR01021">
    <property type="entry name" value="rpsE_bact"/>
    <property type="match status" value="1"/>
</dbReference>
<dbReference type="GO" id="GO:0006412">
    <property type="term" value="P:translation"/>
    <property type="evidence" value="ECO:0007669"/>
    <property type="project" value="UniProtKB-UniRule"/>
</dbReference>
<dbReference type="InterPro" id="IPR014721">
    <property type="entry name" value="Ribsml_uS5_D2-typ_fold_subgr"/>
</dbReference>
<dbReference type="InterPro" id="IPR005324">
    <property type="entry name" value="Ribosomal_uS5_C"/>
</dbReference>
<dbReference type="GO" id="GO:0015935">
    <property type="term" value="C:small ribosomal subunit"/>
    <property type="evidence" value="ECO:0007669"/>
    <property type="project" value="InterPro"/>
</dbReference>
<dbReference type="PANTHER" id="PTHR48277">
    <property type="entry name" value="MITOCHONDRIAL RIBOSOMAL PROTEIN S5"/>
    <property type="match status" value="1"/>
</dbReference>
<keyword evidence="5 7" id="KW-0687">Ribonucleoprotein</keyword>
<proteinExistence type="inferred from homology"/>
<dbReference type="GO" id="GO:0005737">
    <property type="term" value="C:cytoplasm"/>
    <property type="evidence" value="ECO:0007669"/>
    <property type="project" value="UniProtKB-ARBA"/>
</dbReference>
<dbReference type="SUPFAM" id="SSF54768">
    <property type="entry name" value="dsRNA-binding domain-like"/>
    <property type="match status" value="1"/>
</dbReference>
<dbReference type="InterPro" id="IPR013810">
    <property type="entry name" value="Ribosomal_uS5_N"/>
</dbReference>
<comment type="function">
    <text evidence="7">Located at the back of the 30S subunit body where it stabilizes the conformation of the head with respect to the body.</text>
</comment>
<dbReference type="Gene3D" id="3.30.230.10">
    <property type="match status" value="1"/>
</dbReference>
<sequence length="176" mass="19058">MPYRSNYNQNLPKVQSEFEEKIIQVNRVSKKTKGGNRSSFSVLMVVGDRKDRLGVGLGKATEVSSAVVKATTYAKKHLITIPLKGNTIPHEVYVKLGAAKVLLKPAPPGAGVIAGGTVRTVIGVTGIRDIVSKCLGTKNKASNVYATMEALKKLRILADRNIGTRDQKTETNNIDR</sequence>
<keyword evidence="3 7" id="KW-0694">RNA-binding</keyword>
<dbReference type="Gene3D" id="3.30.160.20">
    <property type="match status" value="1"/>
</dbReference>
<evidence type="ECO:0000256" key="4">
    <source>
        <dbReference type="ARBA" id="ARBA00022980"/>
    </source>
</evidence>
<dbReference type="InterPro" id="IPR000851">
    <property type="entry name" value="Ribosomal_uS5"/>
</dbReference>
<evidence type="ECO:0000256" key="5">
    <source>
        <dbReference type="ARBA" id="ARBA00023274"/>
    </source>
</evidence>
<comment type="caution">
    <text evidence="10">The sequence shown here is derived from an EMBL/GenBank/DDBJ whole genome shotgun (WGS) entry which is preliminary data.</text>
</comment>
<dbReference type="FunFam" id="3.30.230.10:FF:000002">
    <property type="entry name" value="30S ribosomal protein S5"/>
    <property type="match status" value="1"/>
</dbReference>
<gene>
    <name evidence="7" type="primary">rpsE</name>
    <name evidence="10" type="ORF">COT44_00580</name>
</gene>
<comment type="domain">
    <text evidence="7">The N-terminal domain interacts with the head of the 30S subunit; the C-terminal domain interacts with the body and contacts protein S4. The interaction surface between S4 and S5 is involved in control of translational fidelity.</text>
</comment>
<evidence type="ECO:0000256" key="1">
    <source>
        <dbReference type="ARBA" id="ARBA00008945"/>
    </source>
</evidence>
<dbReference type="GO" id="GO:0003735">
    <property type="term" value="F:structural constituent of ribosome"/>
    <property type="evidence" value="ECO:0007669"/>
    <property type="project" value="UniProtKB-UniRule"/>
</dbReference>
<comment type="similarity">
    <text evidence="1 7 8">Belongs to the universal ribosomal protein uS5 family.</text>
</comment>
<reference evidence="11" key="1">
    <citation type="submission" date="2017-09" db="EMBL/GenBank/DDBJ databases">
        <title>Depth-based differentiation of microbial function through sediment-hosted aquifers and enrichment of novel symbionts in the deep terrestrial subsurface.</title>
        <authorList>
            <person name="Probst A.J."/>
            <person name="Ladd B."/>
            <person name="Jarett J.K."/>
            <person name="Geller-Mcgrath D.E."/>
            <person name="Sieber C.M.K."/>
            <person name="Emerson J.B."/>
            <person name="Anantharaman K."/>
            <person name="Thomas B.C."/>
            <person name="Malmstrom R."/>
            <person name="Stieglmeier M."/>
            <person name="Klingl A."/>
            <person name="Woyke T."/>
            <person name="Ryan C.M."/>
            <person name="Banfield J.F."/>
        </authorList>
    </citation>
    <scope>NUCLEOTIDE SEQUENCE [LARGE SCALE GENOMIC DNA]</scope>
</reference>
<evidence type="ECO:0000256" key="6">
    <source>
        <dbReference type="ARBA" id="ARBA00035255"/>
    </source>
</evidence>
<evidence type="ECO:0000256" key="7">
    <source>
        <dbReference type="HAMAP-Rule" id="MF_01307"/>
    </source>
</evidence>
<keyword evidence="4 7" id="KW-0689">Ribosomal protein</keyword>
<evidence type="ECO:0000313" key="10">
    <source>
        <dbReference type="EMBL" id="PIU04005.1"/>
    </source>
</evidence>
<evidence type="ECO:0000256" key="3">
    <source>
        <dbReference type="ARBA" id="ARBA00022884"/>
    </source>
</evidence>
<dbReference type="SUPFAM" id="SSF54211">
    <property type="entry name" value="Ribosomal protein S5 domain 2-like"/>
    <property type="match status" value="1"/>
</dbReference>
<feature type="domain" description="S5 DRBM" evidence="9">
    <location>
        <begin position="18"/>
        <end position="81"/>
    </location>
</feature>
<accession>A0A2M6XEB1</accession>
<evidence type="ECO:0000259" key="9">
    <source>
        <dbReference type="PROSITE" id="PS50881"/>
    </source>
</evidence>